<dbReference type="Gene3D" id="3.40.50.2300">
    <property type="match status" value="1"/>
</dbReference>
<gene>
    <name evidence="5" type="ORF">JFT45_07495</name>
    <name evidence="6" type="ORF">SAMN04490201_3219</name>
</gene>
<protein>
    <submittedName>
        <fullName evidence="6">DNA-binding response regulator, NarL/FixJ family, contains REC and HTH domains</fullName>
    </submittedName>
    <submittedName>
        <fullName evidence="5">Response regulator transcription factor</fullName>
    </submittedName>
</protein>
<dbReference type="Pfam" id="PF00072">
    <property type="entry name" value="Response_reg"/>
    <property type="match status" value="1"/>
</dbReference>
<dbReference type="InterPro" id="IPR000792">
    <property type="entry name" value="Tscrpt_reg_LuxR_C"/>
</dbReference>
<dbReference type="Gene3D" id="1.10.10.10">
    <property type="entry name" value="Winged helix-like DNA-binding domain superfamily/Winged helix DNA-binding domain"/>
    <property type="match status" value="1"/>
</dbReference>
<dbReference type="PROSITE" id="PS50110">
    <property type="entry name" value="RESPONSE_REGULATORY"/>
    <property type="match status" value="1"/>
</dbReference>
<organism evidence="5 8">
    <name type="scientific">Pseudomonas psychrophila</name>
    <dbReference type="NCBI Taxonomy" id="122355"/>
    <lineage>
        <taxon>Bacteria</taxon>
        <taxon>Pseudomonadati</taxon>
        <taxon>Pseudomonadota</taxon>
        <taxon>Gammaproteobacteria</taxon>
        <taxon>Pseudomonadales</taxon>
        <taxon>Pseudomonadaceae</taxon>
        <taxon>Pseudomonas</taxon>
    </lineage>
</organism>
<keyword evidence="2 6" id="KW-0238">DNA-binding</keyword>
<dbReference type="SMART" id="SM00448">
    <property type="entry name" value="REC"/>
    <property type="match status" value="1"/>
</dbReference>
<dbReference type="GO" id="GO:0000160">
    <property type="term" value="P:phosphorelay signal transduction system"/>
    <property type="evidence" value="ECO:0007669"/>
    <property type="project" value="InterPro"/>
</dbReference>
<reference evidence="5" key="2">
    <citation type="submission" date="2020-12" db="EMBL/GenBank/DDBJ databases">
        <title>Antibiotic resistance and phylogeny of Pseudomonas spp. isolated over three decades from chicken meat in the Norwegian food chain.</title>
        <authorList>
            <person name="Moen B."/>
        </authorList>
    </citation>
    <scope>NUCLEOTIDE SEQUENCE</scope>
    <source>
        <strain evidence="5">MF6762</strain>
    </source>
</reference>
<feature type="modified residue" description="4-aspartylphosphate" evidence="3">
    <location>
        <position position="54"/>
    </location>
</feature>
<keyword evidence="1 3" id="KW-0597">Phosphoprotein</keyword>
<proteinExistence type="predicted"/>
<accession>A0A8I1FPI9</accession>
<dbReference type="RefSeq" id="WP_019822583.1">
    <property type="nucleotide sequence ID" value="NZ_ATLR01000010.1"/>
</dbReference>
<dbReference type="InterPro" id="IPR001789">
    <property type="entry name" value="Sig_transdc_resp-reg_receiver"/>
</dbReference>
<evidence type="ECO:0000313" key="6">
    <source>
        <dbReference type="EMBL" id="SDU62325.1"/>
    </source>
</evidence>
<sequence>MDVLLIEDDPVHRAFLKEVIELALPECTRLLEAEDGLAGERLAHEYGVTAVVMDLQMPRRTGVEAAKTIWRDRPDTSILFWSNYADEAYVRGISRIVPEGAAYGYVLKTASEERLRLALRSLFIEQQCVIDREIRGVQQKSQDQVLGLTDTEYEVLQDIALGLTDRAIASRRCLSLRSVQNRLQQLYEKLGVYQPTDGHLGSYTYNLRARAVSIALMRKLLNRNAMEQAETELQQWLSDPRHVYQMPARHSS</sequence>
<dbReference type="GO" id="GO:0003677">
    <property type="term" value="F:DNA binding"/>
    <property type="evidence" value="ECO:0007669"/>
    <property type="project" value="UniProtKB-KW"/>
</dbReference>
<dbReference type="InterPro" id="IPR058245">
    <property type="entry name" value="NreC/VraR/RcsB-like_REC"/>
</dbReference>
<reference evidence="6 7" key="1">
    <citation type="submission" date="2016-10" db="EMBL/GenBank/DDBJ databases">
        <authorList>
            <person name="Varghese N."/>
            <person name="Submissions S."/>
        </authorList>
    </citation>
    <scope>NUCLEOTIDE SEQUENCE [LARGE SCALE GENOMIC DNA]</scope>
    <source>
        <strain evidence="6 7">BS3667</strain>
    </source>
</reference>
<evidence type="ECO:0000259" key="4">
    <source>
        <dbReference type="PROSITE" id="PS50110"/>
    </source>
</evidence>
<dbReference type="SUPFAM" id="SSF52172">
    <property type="entry name" value="CheY-like"/>
    <property type="match status" value="1"/>
</dbReference>
<evidence type="ECO:0000256" key="1">
    <source>
        <dbReference type="ARBA" id="ARBA00022553"/>
    </source>
</evidence>
<dbReference type="PANTHER" id="PTHR43214:SF37">
    <property type="entry name" value="TRANSCRIPTIONAL REGULATORY PROTEIN YDFI"/>
    <property type="match status" value="1"/>
</dbReference>
<dbReference type="GeneID" id="96620806"/>
<dbReference type="EMBL" id="LT629795">
    <property type="protein sequence ID" value="SDU62325.1"/>
    <property type="molecule type" value="Genomic_DNA"/>
</dbReference>
<evidence type="ECO:0000256" key="3">
    <source>
        <dbReference type="PROSITE-ProRule" id="PRU00169"/>
    </source>
</evidence>
<dbReference type="GO" id="GO:0006355">
    <property type="term" value="P:regulation of DNA-templated transcription"/>
    <property type="evidence" value="ECO:0007669"/>
    <property type="project" value="InterPro"/>
</dbReference>
<dbReference type="AlphaFoldDB" id="A0A8I1FPI9"/>
<dbReference type="InterPro" id="IPR036388">
    <property type="entry name" value="WH-like_DNA-bd_sf"/>
</dbReference>
<dbReference type="OrthoDB" id="236568at2"/>
<dbReference type="Pfam" id="PF00196">
    <property type="entry name" value="GerE"/>
    <property type="match status" value="1"/>
</dbReference>
<evidence type="ECO:0000256" key="2">
    <source>
        <dbReference type="ARBA" id="ARBA00023125"/>
    </source>
</evidence>
<dbReference type="EMBL" id="JAEKCZ010000005">
    <property type="protein sequence ID" value="MBJ2256358.1"/>
    <property type="molecule type" value="Genomic_DNA"/>
</dbReference>
<dbReference type="PANTHER" id="PTHR43214">
    <property type="entry name" value="TWO-COMPONENT RESPONSE REGULATOR"/>
    <property type="match status" value="1"/>
</dbReference>
<dbReference type="CDD" id="cd17535">
    <property type="entry name" value="REC_NarL-like"/>
    <property type="match status" value="1"/>
</dbReference>
<evidence type="ECO:0000313" key="5">
    <source>
        <dbReference type="EMBL" id="MBJ2256358.1"/>
    </source>
</evidence>
<evidence type="ECO:0000313" key="8">
    <source>
        <dbReference type="Proteomes" id="UP000658390"/>
    </source>
</evidence>
<dbReference type="SMART" id="SM00421">
    <property type="entry name" value="HTH_LUXR"/>
    <property type="match status" value="1"/>
</dbReference>
<dbReference type="InterPro" id="IPR016032">
    <property type="entry name" value="Sig_transdc_resp-reg_C-effctor"/>
</dbReference>
<evidence type="ECO:0000313" key="7">
    <source>
        <dbReference type="Proteomes" id="UP000182058"/>
    </source>
</evidence>
<dbReference type="InterPro" id="IPR011006">
    <property type="entry name" value="CheY-like_superfamily"/>
</dbReference>
<dbReference type="InterPro" id="IPR039420">
    <property type="entry name" value="WalR-like"/>
</dbReference>
<feature type="domain" description="Response regulatory" evidence="4">
    <location>
        <begin position="2"/>
        <end position="123"/>
    </location>
</feature>
<dbReference type="SUPFAM" id="SSF46894">
    <property type="entry name" value="C-terminal effector domain of the bipartite response regulators"/>
    <property type="match status" value="1"/>
</dbReference>
<dbReference type="Proteomes" id="UP000658390">
    <property type="component" value="Unassembled WGS sequence"/>
</dbReference>
<keyword evidence="7" id="KW-1185">Reference proteome</keyword>
<name>A0A8I1FPI9_9PSED</name>
<dbReference type="Proteomes" id="UP000182058">
    <property type="component" value="Chromosome I"/>
</dbReference>